<dbReference type="AlphaFoldDB" id="A0AAD5VGV1"/>
<dbReference type="PANTHER" id="PTHR44329:SF298">
    <property type="entry name" value="MIXED LINEAGE KINASE DOMAIN-LIKE PROTEIN"/>
    <property type="match status" value="1"/>
</dbReference>
<reference evidence="4" key="1">
    <citation type="submission" date="2022-07" db="EMBL/GenBank/DDBJ databases">
        <title>Genome Sequence of Leucocoprinus birnbaumii.</title>
        <authorList>
            <person name="Buettner E."/>
        </authorList>
    </citation>
    <scope>NUCLEOTIDE SEQUENCE</scope>
    <source>
        <strain evidence="4">VT141</strain>
    </source>
</reference>
<dbReference type="EMBL" id="JANIEX010001430">
    <property type="protein sequence ID" value="KAJ3558011.1"/>
    <property type="molecule type" value="Genomic_DNA"/>
</dbReference>
<keyword evidence="5" id="KW-1185">Reference proteome</keyword>
<dbReference type="PROSITE" id="PS00109">
    <property type="entry name" value="PROTEIN_KINASE_TYR"/>
    <property type="match status" value="1"/>
</dbReference>
<name>A0AAD5VGV1_9AGAR</name>
<dbReference type="Gene3D" id="1.10.510.10">
    <property type="entry name" value="Transferase(Phosphotransferase) domain 1"/>
    <property type="match status" value="1"/>
</dbReference>
<dbReference type="InterPro" id="IPR008266">
    <property type="entry name" value="Tyr_kinase_AS"/>
</dbReference>
<dbReference type="Proteomes" id="UP001213000">
    <property type="component" value="Unassembled WGS sequence"/>
</dbReference>
<dbReference type="SMART" id="SM00220">
    <property type="entry name" value="S_TKc"/>
    <property type="match status" value="1"/>
</dbReference>
<keyword evidence="1" id="KW-0547">Nucleotide-binding</keyword>
<sequence>MSNEADFRLLQNRIRETDMELKDQSNLLCNMLSAYFGYDYLEIWYENGLYVKIRDVPDSLSGNILRLRANVPPLGGHSEIVGDDVVDLAYKDIPPQGNQDDEDAVDESDELADAVIFLHSKGIVHRDLALRNLLLSQDGQDLILCDLESCYGSKHCPEIARAKDNGLPNQEWPYSPKSDIYYFGITIAELVLQNNPRTPWQYFGNFVPPPPFDHIFRACLKENPDDRPTLAEIKEMLESIVVSAE</sequence>
<gene>
    <name evidence="4" type="ORF">NP233_g11596</name>
</gene>
<evidence type="ECO:0000259" key="3">
    <source>
        <dbReference type="PROSITE" id="PS50011"/>
    </source>
</evidence>
<comment type="caution">
    <text evidence="4">The sequence shown here is derived from an EMBL/GenBank/DDBJ whole genome shotgun (WGS) entry which is preliminary data.</text>
</comment>
<evidence type="ECO:0000256" key="2">
    <source>
        <dbReference type="ARBA" id="ARBA00022840"/>
    </source>
</evidence>
<organism evidence="4 5">
    <name type="scientific">Leucocoprinus birnbaumii</name>
    <dbReference type="NCBI Taxonomy" id="56174"/>
    <lineage>
        <taxon>Eukaryota</taxon>
        <taxon>Fungi</taxon>
        <taxon>Dikarya</taxon>
        <taxon>Basidiomycota</taxon>
        <taxon>Agaricomycotina</taxon>
        <taxon>Agaricomycetes</taxon>
        <taxon>Agaricomycetidae</taxon>
        <taxon>Agaricales</taxon>
        <taxon>Agaricineae</taxon>
        <taxon>Agaricaceae</taxon>
        <taxon>Leucocoprinus</taxon>
    </lineage>
</organism>
<evidence type="ECO:0000313" key="4">
    <source>
        <dbReference type="EMBL" id="KAJ3558011.1"/>
    </source>
</evidence>
<accession>A0AAD5VGV1</accession>
<dbReference type="SUPFAM" id="SSF56112">
    <property type="entry name" value="Protein kinase-like (PK-like)"/>
    <property type="match status" value="1"/>
</dbReference>
<dbReference type="InterPro" id="IPR011009">
    <property type="entry name" value="Kinase-like_dom_sf"/>
</dbReference>
<feature type="domain" description="Protein kinase" evidence="3">
    <location>
        <begin position="1"/>
        <end position="241"/>
    </location>
</feature>
<dbReference type="GO" id="GO:0004674">
    <property type="term" value="F:protein serine/threonine kinase activity"/>
    <property type="evidence" value="ECO:0007669"/>
    <property type="project" value="TreeGrafter"/>
</dbReference>
<dbReference type="GO" id="GO:0005524">
    <property type="term" value="F:ATP binding"/>
    <property type="evidence" value="ECO:0007669"/>
    <property type="project" value="UniProtKB-KW"/>
</dbReference>
<evidence type="ECO:0000256" key="1">
    <source>
        <dbReference type="ARBA" id="ARBA00022741"/>
    </source>
</evidence>
<dbReference type="PROSITE" id="PS50011">
    <property type="entry name" value="PROTEIN_KINASE_DOM"/>
    <property type="match status" value="1"/>
</dbReference>
<evidence type="ECO:0000313" key="5">
    <source>
        <dbReference type="Proteomes" id="UP001213000"/>
    </source>
</evidence>
<dbReference type="PANTHER" id="PTHR44329">
    <property type="entry name" value="SERINE/THREONINE-PROTEIN KINASE TNNI3K-RELATED"/>
    <property type="match status" value="1"/>
</dbReference>
<dbReference type="InterPro" id="IPR051681">
    <property type="entry name" value="Ser/Thr_Kinases-Pseudokinases"/>
</dbReference>
<dbReference type="Pfam" id="PF00069">
    <property type="entry name" value="Pkinase"/>
    <property type="match status" value="1"/>
</dbReference>
<protein>
    <recommendedName>
        <fullName evidence="3">Protein kinase domain-containing protein</fullName>
    </recommendedName>
</protein>
<keyword evidence="2" id="KW-0067">ATP-binding</keyword>
<proteinExistence type="predicted"/>
<dbReference type="InterPro" id="IPR000719">
    <property type="entry name" value="Prot_kinase_dom"/>
</dbReference>